<evidence type="ECO:0000313" key="4">
    <source>
        <dbReference type="EMBL" id="KAK8935596.1"/>
    </source>
</evidence>
<dbReference type="Pfam" id="PF00534">
    <property type="entry name" value="Glycos_transf_1"/>
    <property type="match status" value="1"/>
</dbReference>
<reference evidence="4 5" key="1">
    <citation type="journal article" date="2022" name="Nat. Plants">
        <title>Genomes of leafy and leafless Platanthera orchids illuminate the evolution of mycoheterotrophy.</title>
        <authorList>
            <person name="Li M.H."/>
            <person name="Liu K.W."/>
            <person name="Li Z."/>
            <person name="Lu H.C."/>
            <person name="Ye Q.L."/>
            <person name="Zhang D."/>
            <person name="Wang J.Y."/>
            <person name="Li Y.F."/>
            <person name="Zhong Z.M."/>
            <person name="Liu X."/>
            <person name="Yu X."/>
            <person name="Liu D.K."/>
            <person name="Tu X.D."/>
            <person name="Liu B."/>
            <person name="Hao Y."/>
            <person name="Liao X.Y."/>
            <person name="Jiang Y.T."/>
            <person name="Sun W.H."/>
            <person name="Chen J."/>
            <person name="Chen Y.Q."/>
            <person name="Ai Y."/>
            <person name="Zhai J.W."/>
            <person name="Wu S.S."/>
            <person name="Zhou Z."/>
            <person name="Hsiao Y.Y."/>
            <person name="Wu W.L."/>
            <person name="Chen Y.Y."/>
            <person name="Lin Y.F."/>
            <person name="Hsu J.L."/>
            <person name="Li C.Y."/>
            <person name="Wang Z.W."/>
            <person name="Zhao X."/>
            <person name="Zhong W.Y."/>
            <person name="Ma X.K."/>
            <person name="Ma L."/>
            <person name="Huang J."/>
            <person name="Chen G.Z."/>
            <person name="Huang M.Z."/>
            <person name="Huang L."/>
            <person name="Peng D.H."/>
            <person name="Luo Y.B."/>
            <person name="Zou S.Q."/>
            <person name="Chen S.P."/>
            <person name="Lan S."/>
            <person name="Tsai W.C."/>
            <person name="Van de Peer Y."/>
            <person name="Liu Z.J."/>
        </authorList>
    </citation>
    <scope>NUCLEOTIDE SEQUENCE [LARGE SCALE GENOMIC DNA]</scope>
    <source>
        <strain evidence="4">Lor287</strain>
    </source>
</reference>
<evidence type="ECO:0008006" key="6">
    <source>
        <dbReference type="Google" id="ProtNLM"/>
    </source>
</evidence>
<dbReference type="SUPFAM" id="SSF53756">
    <property type="entry name" value="UDP-Glycosyltransferase/glycogen phosphorylase"/>
    <property type="match status" value="1"/>
</dbReference>
<name>A0AAP0G3I3_9ASPA</name>
<dbReference type="Pfam" id="PF13439">
    <property type="entry name" value="Glyco_transf_4"/>
    <property type="match status" value="1"/>
</dbReference>
<keyword evidence="1" id="KW-0328">Glycosyltransferase</keyword>
<evidence type="ECO:0000313" key="5">
    <source>
        <dbReference type="Proteomes" id="UP001418222"/>
    </source>
</evidence>
<dbReference type="InterPro" id="IPR001296">
    <property type="entry name" value="Glyco_trans_1"/>
</dbReference>
<feature type="domain" description="Glycosyl transferase family 1" evidence="2">
    <location>
        <begin position="299"/>
        <end position="439"/>
    </location>
</feature>
<sequence>MAVAGSTTPRPKKPVSMKLPSSTLPSIILLFLGAVLLFSVSPHLPYLTPPSFPSSAGKPWSGDLRFADFSWNSLRFPSNPPPTTLKVAVFSRKWPSSSSPGGMERHALTLHSALSRRGHRVHVFTSALDSPPSASTAGFPSLHPLTGGWRCDEAFALFEAEHARAPFDIVHSESVALYHRFALRVPNLAVSWHGISLEALYSGIFQDLIRRSDEPLSPSFNRSLAAAIYKVIDEIRFFGSYAHHVAISDSAGEILRDVYQIPSGRVHVILNGVDEDDFRPDPELGTAFRAQLGVPADADLVMGVAGRLVKDKGHPLLFEAFAEITKRHPKLYLVVAGSGPWEQRYKELGEKVIVAGSLPPEKLRAFYNSIDVFVNPTLRPQGLDLTMMEAMLCGTPVMATRFSSIKGSVVVGEELGLMFAPNAAAVQEAMEVAVREGKVRMAERGRACRKHAAAMFTARKMAMAYERLFLCIKNESFCRYPLEFD</sequence>
<organism evidence="4 5">
    <name type="scientific">Platanthera zijinensis</name>
    <dbReference type="NCBI Taxonomy" id="2320716"/>
    <lineage>
        <taxon>Eukaryota</taxon>
        <taxon>Viridiplantae</taxon>
        <taxon>Streptophyta</taxon>
        <taxon>Embryophyta</taxon>
        <taxon>Tracheophyta</taxon>
        <taxon>Spermatophyta</taxon>
        <taxon>Magnoliopsida</taxon>
        <taxon>Liliopsida</taxon>
        <taxon>Asparagales</taxon>
        <taxon>Orchidaceae</taxon>
        <taxon>Orchidoideae</taxon>
        <taxon>Orchideae</taxon>
        <taxon>Orchidinae</taxon>
        <taxon>Platanthera</taxon>
    </lineage>
</organism>
<dbReference type="PANTHER" id="PTHR46686">
    <property type="entry name" value="GLYCOSYLTRANSFERASE"/>
    <property type="match status" value="1"/>
</dbReference>
<dbReference type="CDD" id="cd03801">
    <property type="entry name" value="GT4_PimA-like"/>
    <property type="match status" value="1"/>
</dbReference>
<dbReference type="EMBL" id="JBBWWQ010000011">
    <property type="protein sequence ID" value="KAK8935596.1"/>
    <property type="molecule type" value="Genomic_DNA"/>
</dbReference>
<evidence type="ECO:0000259" key="2">
    <source>
        <dbReference type="Pfam" id="PF00534"/>
    </source>
</evidence>
<dbReference type="PANTHER" id="PTHR46686:SF5">
    <property type="entry name" value="GLYCOSYLTRANSFERASE"/>
    <property type="match status" value="1"/>
</dbReference>
<accession>A0AAP0G3I3</accession>
<dbReference type="InterPro" id="IPR028098">
    <property type="entry name" value="Glyco_trans_4-like_N"/>
</dbReference>
<evidence type="ECO:0000259" key="3">
    <source>
        <dbReference type="Pfam" id="PF13439"/>
    </source>
</evidence>
<proteinExistence type="predicted"/>
<dbReference type="Gene3D" id="3.40.50.2000">
    <property type="entry name" value="Glycogen Phosphorylase B"/>
    <property type="match status" value="2"/>
</dbReference>
<comment type="caution">
    <text evidence="4">The sequence shown here is derived from an EMBL/GenBank/DDBJ whole genome shotgun (WGS) entry which is preliminary data.</text>
</comment>
<feature type="domain" description="Glycosyltransferase subfamily 4-like N-terminal" evidence="3">
    <location>
        <begin position="100"/>
        <end position="276"/>
    </location>
</feature>
<dbReference type="AlphaFoldDB" id="A0AAP0G3I3"/>
<keyword evidence="5" id="KW-1185">Reference proteome</keyword>
<gene>
    <name evidence="4" type="ORF">KSP39_PZI013655</name>
</gene>
<protein>
    <recommendedName>
        <fullName evidence="6">Glycosyltransferase subfamily 4-like N-terminal domain-containing protein</fullName>
    </recommendedName>
</protein>
<keyword evidence="1" id="KW-0808">Transferase</keyword>
<dbReference type="Proteomes" id="UP001418222">
    <property type="component" value="Unassembled WGS sequence"/>
</dbReference>
<evidence type="ECO:0000256" key="1">
    <source>
        <dbReference type="ARBA" id="ARBA00022676"/>
    </source>
</evidence>